<dbReference type="GO" id="GO:0005737">
    <property type="term" value="C:cytoplasm"/>
    <property type="evidence" value="ECO:0007669"/>
    <property type="project" value="UniProtKB-SubCell"/>
</dbReference>
<keyword evidence="2" id="KW-0963">Cytoplasm</keyword>
<dbReference type="SMART" id="SM00356">
    <property type="entry name" value="ZnF_C3H1"/>
    <property type="match status" value="1"/>
</dbReference>
<keyword evidence="10" id="KW-0175">Coiled coil</keyword>
<dbReference type="PANTHER" id="PTHR10887:SF445">
    <property type="entry name" value="NFX1-TYPE ZINC FINGER-CONTAINING PROTEIN 1"/>
    <property type="match status" value="1"/>
</dbReference>
<protein>
    <submittedName>
        <fullName evidence="14">Uncharacterized protein</fullName>
    </submittedName>
</protein>
<feature type="domain" description="RZ-type" evidence="13">
    <location>
        <begin position="1924"/>
        <end position="1999"/>
    </location>
</feature>
<reference evidence="14 15" key="1">
    <citation type="submission" date="2017-12" db="EMBL/GenBank/DDBJ databases">
        <title>Comparative genomics of Botrytis spp.</title>
        <authorList>
            <person name="Valero-Jimenez C.A."/>
            <person name="Tapia P."/>
            <person name="Veloso J."/>
            <person name="Silva-Moreno E."/>
            <person name="Staats M."/>
            <person name="Valdes J.H."/>
            <person name="Van Kan J.A.L."/>
        </authorList>
    </citation>
    <scope>NUCLEOTIDE SEQUENCE [LARGE SCALE GENOMIC DNA]</scope>
    <source>
        <strain evidence="14 15">Bp0003</strain>
    </source>
</reference>
<keyword evidence="6" id="KW-0067">ATP-binding</keyword>
<sequence length="1999" mass="223549">MASWRGATVGRGWQRGDGEDGSWRGRNEGSGGTGRQSSCRSFGSHVRGRGRGRGIGERGLGNPNRSDQICWNFQKTGNCPREARCRFSHEVSNADEVFRQPRSRPEETLDQQEARNAYSSWKYLIKSRPRSNDIRTIEMLWQGALKILDGEDRDNKQMVPQDLENDNFFGREHIRVLLEMTTHTNGAGTYVKLVQPFLHVMTHQALLDCLSIDTCVGNLYNFISGSNGSRAIPFFQSLMTNLLEIHYSSNQASTDEIERTLIAISTCLRELLRRERHALFHDGLPDVVTSLENSVAIIGVDRNSAAFAIIPSRIQEIQGMIARAKGLLHQEDQQQVDGVSTTVVSTYPREITLPQGRHDNDQMDVTSIRILPTEEEIRSEVVEFLPSTDVDQPHFLADPAARLLDTHFRLLRHDIFGELKSVLGGLILSIEAEPSLLENSRLNFANIRAHSYAEAQVADITFNHRRGLEAQISFSHPPQLTKKSRKERGKWWEESKRLAEGVLLCLLSFNGTKCTPLFLTVTKKSTGLELDYSLVSNESQAIVTAKLATRSSNDLESLTLLNSSSARGILVELPNVILATFTPILENLQDMQRLNRLPFRQWILPDRRQFGSSATLDIPPPLYARGSRFTYSLDSILQDRSKGDLLIKTSESSVDDAGLIDEIEQRTELDRGQSEALLAALLREFCHIQGPPGTGKSFLGVKLVKVLLACKTARLGPIIIVCYTNHALDQFLEHLVQSGIEKVIRIGGQSKSKILDGKNLKVVSQGETTTKPESNTLKTSHLALESEEHYVEKFLRQLNGLGDYPDWGSLKDYVARHHYKIYQQFDRFDEEGFKTVGGEPFDLWLRYNTEMEGQAPVFSETHTIDDLIEFANFNVHALFGNEKIILVKHLAEEARREVTNDLFESITQTMEHNQAIQNVYSDKDRRVLQGADIIGVTTTGLATKMSTLKHVKAKVIVCEEAGEVLEAHMLSALLPSVEHVISIGDHEQLRPSTNNYNLSLESQAGAPYKLDRSQFERLSVGDPGRLTLPVAQLNIQRRMRPDISRLIKTIYPRLIDHDVTKILADVVGMRQNTYWLDHTNFQDNANGDDADKKSHSNIWEVEMTAALVRHIVRQGVYSSSDIAVLTPYSGQLQKLRTHMGKEFEIVLSERDQEVLARDGFTTSDEKPDTPTSTSGDRKPLEKKNLSELLRIATVDNFQGEEAKVVIVSLVRSNKEKNVGFLRTTNRINVLLSRAQHGLYLIGNSDTYSSVAMWQHVLGMLRETNSVGNSFALCCPRHPETEIRVSEPDDFARWSPEGGCNLSCNKRLPDCGHQCTARCHSDSMHQAFRCPKPCERLHELCGHSCRKNTCGEDCGLCHVKLDNIQLPCNHSKDGVSCHLTLDLDKIPCLVMLEREIPDCGHIVTVTCSQDVESPTFSCPTICGEILPCGHTCGSTCGQCNKKGGDMIVTEHRPCKKPCGRAFGTCNHNCQRACHSGRDCGLCPSSCEVQCSHSKCTLKCYEACAPCIELCTWSCKHEGTCKMPCAGPCDRLPCNKRCLLQLSCGHRCPGICGELCPRDYCQICSTKQDQRVDLLELKLYKEIDLEDTPIIALACGHFFTAESLDGVVGMSEVYQQNIHGDFTAIKETTSLASSVPQCPDCQCPLRQYATPRYNRVINRAVIDEMSKRFLVSGQVELRELETKILRLEEEFENSAPGLIQAVEGTWGEIKVSELLKERDNKSRQLEKAVMRFCERFKNKHQPATKLHNAIVTSIRQQPLENVLGGLSITEGARTSPRDRRIAFAGTGAMLKVQYLALADSFPIAQKLRSCDSPIKISGGPPDQLAKPFFKSCLSHIESCRDENLPRLAVESILYFAKIARLFDLYTRSNVNPEAGGNKFPSQTEKAKSLLDEAKGLCGEGFQNADSLLIAVENSIKHLGREWYEEVTKEELDAIRNAMVSGRGGIATHSGHWYECKKGHPFAIGECGMPMEEARCPECGSRIGGQSHDFVEGVVRSERMER</sequence>
<evidence type="ECO:0000256" key="1">
    <source>
        <dbReference type="ARBA" id="ARBA00004496"/>
    </source>
</evidence>
<comment type="subcellular location">
    <subcellularLocation>
        <location evidence="1">Cytoplasm</location>
    </subcellularLocation>
</comment>
<evidence type="ECO:0000256" key="4">
    <source>
        <dbReference type="ARBA" id="ARBA00022737"/>
    </source>
</evidence>
<dbReference type="Gene3D" id="3.40.50.300">
    <property type="entry name" value="P-loop containing nucleotide triphosphate hydrolases"/>
    <property type="match status" value="3"/>
</dbReference>
<keyword evidence="4" id="KW-0677">Repeat</keyword>
<evidence type="ECO:0000259" key="12">
    <source>
        <dbReference type="PROSITE" id="PS50103"/>
    </source>
</evidence>
<dbReference type="PROSITE" id="PS50103">
    <property type="entry name" value="ZF_C3H1"/>
    <property type="match status" value="1"/>
</dbReference>
<dbReference type="Pfam" id="PF13086">
    <property type="entry name" value="AAA_11"/>
    <property type="match status" value="1"/>
</dbReference>
<proteinExistence type="predicted"/>
<evidence type="ECO:0000313" key="15">
    <source>
        <dbReference type="Proteomes" id="UP000297910"/>
    </source>
</evidence>
<evidence type="ECO:0000313" key="14">
    <source>
        <dbReference type="EMBL" id="TGO28614.1"/>
    </source>
</evidence>
<dbReference type="Pfam" id="PF20173">
    <property type="entry name" value="ZnF_RZ-type"/>
    <property type="match status" value="1"/>
</dbReference>
<keyword evidence="6" id="KW-0347">Helicase</keyword>
<dbReference type="InterPro" id="IPR046439">
    <property type="entry name" value="ZF_RZ_dom"/>
</dbReference>
<evidence type="ECO:0000256" key="6">
    <source>
        <dbReference type="ARBA" id="ARBA00022806"/>
    </source>
</evidence>
<dbReference type="InterPro" id="IPR036855">
    <property type="entry name" value="Znf_CCCH_sf"/>
</dbReference>
<feature type="domain" description="C3H1-type" evidence="12">
    <location>
        <begin position="64"/>
        <end position="92"/>
    </location>
</feature>
<feature type="coiled-coil region" evidence="10">
    <location>
        <begin position="1668"/>
        <end position="1729"/>
    </location>
</feature>
<evidence type="ECO:0000256" key="7">
    <source>
        <dbReference type="ARBA" id="ARBA00022833"/>
    </source>
</evidence>
<dbReference type="GO" id="GO:0008270">
    <property type="term" value="F:zinc ion binding"/>
    <property type="evidence" value="ECO:0007669"/>
    <property type="project" value="UniProtKB-KW"/>
</dbReference>
<evidence type="ECO:0000256" key="9">
    <source>
        <dbReference type="PROSITE-ProRule" id="PRU00723"/>
    </source>
</evidence>
<evidence type="ECO:0000256" key="8">
    <source>
        <dbReference type="ARBA" id="ARBA00022859"/>
    </source>
</evidence>
<evidence type="ECO:0000256" key="10">
    <source>
        <dbReference type="SAM" id="Coils"/>
    </source>
</evidence>
<gene>
    <name evidence="14" type="ORF">BPAE_0025g00230</name>
</gene>
<evidence type="ECO:0000256" key="5">
    <source>
        <dbReference type="ARBA" id="ARBA00022771"/>
    </source>
</evidence>
<dbReference type="SUPFAM" id="SSF90229">
    <property type="entry name" value="CCCH zinc finger"/>
    <property type="match status" value="1"/>
</dbReference>
<keyword evidence="7 9" id="KW-0862">Zinc</keyword>
<keyword evidence="15" id="KW-1185">Reference proteome</keyword>
<keyword evidence="6" id="KW-0378">Hydrolase</keyword>
<feature type="region of interest" description="Disordered" evidence="11">
    <location>
        <begin position="1156"/>
        <end position="1180"/>
    </location>
</feature>
<dbReference type="InterPro" id="IPR045055">
    <property type="entry name" value="DNA2/NAM7-like"/>
</dbReference>
<dbReference type="EMBL" id="PQXI01000025">
    <property type="protein sequence ID" value="TGO28614.1"/>
    <property type="molecule type" value="Genomic_DNA"/>
</dbReference>
<keyword evidence="6" id="KW-0547">Nucleotide-binding</keyword>
<dbReference type="InterPro" id="IPR041679">
    <property type="entry name" value="DNA2/NAM7-like_C"/>
</dbReference>
<dbReference type="GO" id="GO:0004386">
    <property type="term" value="F:helicase activity"/>
    <property type="evidence" value="ECO:0007669"/>
    <property type="project" value="InterPro"/>
</dbReference>
<dbReference type="SMART" id="SM00438">
    <property type="entry name" value="ZnF_NFX"/>
    <property type="match status" value="5"/>
</dbReference>
<dbReference type="CDD" id="cd18808">
    <property type="entry name" value="SF1_C_Upf1"/>
    <property type="match status" value="1"/>
</dbReference>
<dbReference type="GO" id="GO:0031048">
    <property type="term" value="P:regulatory ncRNA-mediated heterochromatin formation"/>
    <property type="evidence" value="ECO:0007669"/>
    <property type="project" value="TreeGrafter"/>
</dbReference>
<keyword evidence="5 9" id="KW-0863">Zinc-finger</keyword>
<dbReference type="InterPro" id="IPR041677">
    <property type="entry name" value="DNA2/NAM7_AAA_11"/>
</dbReference>
<feature type="zinc finger region" description="C3H1-type" evidence="9">
    <location>
        <begin position="64"/>
        <end position="92"/>
    </location>
</feature>
<keyword evidence="3 9" id="KW-0479">Metal-binding</keyword>
<dbReference type="PANTHER" id="PTHR10887">
    <property type="entry name" value="DNA2/NAM7 HELICASE FAMILY"/>
    <property type="match status" value="1"/>
</dbReference>
<evidence type="ECO:0000256" key="3">
    <source>
        <dbReference type="ARBA" id="ARBA00022723"/>
    </source>
</evidence>
<dbReference type="GO" id="GO:0031380">
    <property type="term" value="C:nuclear RNA-directed RNA polymerase complex"/>
    <property type="evidence" value="ECO:0007669"/>
    <property type="project" value="TreeGrafter"/>
</dbReference>
<accession>A0A4Z1FUX4</accession>
<dbReference type="PROSITE" id="PS51981">
    <property type="entry name" value="ZF_RZ"/>
    <property type="match status" value="1"/>
</dbReference>
<dbReference type="InterPro" id="IPR000967">
    <property type="entry name" value="Znf_NFX1"/>
</dbReference>
<dbReference type="SUPFAM" id="SSF52540">
    <property type="entry name" value="P-loop containing nucleoside triphosphate hydrolases"/>
    <property type="match status" value="1"/>
</dbReference>
<name>A0A4Z1FUX4_9HELO</name>
<comment type="caution">
    <text evidence="14">The sequence shown here is derived from an EMBL/GenBank/DDBJ whole genome shotgun (WGS) entry which is preliminary data.</text>
</comment>
<feature type="compositionally biased region" description="Basic and acidic residues" evidence="11">
    <location>
        <begin position="14"/>
        <end position="27"/>
    </location>
</feature>
<dbReference type="Proteomes" id="UP000297910">
    <property type="component" value="Unassembled WGS sequence"/>
</dbReference>
<dbReference type="CDD" id="cd17936">
    <property type="entry name" value="EEXXEc_NFX1"/>
    <property type="match status" value="1"/>
</dbReference>
<dbReference type="CDD" id="cd06008">
    <property type="entry name" value="NF-X1-zinc-finger"/>
    <property type="match status" value="1"/>
</dbReference>
<evidence type="ECO:0000259" key="13">
    <source>
        <dbReference type="PROSITE" id="PS51981"/>
    </source>
</evidence>
<evidence type="ECO:0000256" key="11">
    <source>
        <dbReference type="SAM" id="MobiDB-lite"/>
    </source>
</evidence>
<dbReference type="InterPro" id="IPR000571">
    <property type="entry name" value="Znf_CCCH"/>
</dbReference>
<dbReference type="InterPro" id="IPR047187">
    <property type="entry name" value="SF1_C_Upf1"/>
</dbReference>
<dbReference type="FunFam" id="3.40.50.300:FF:001660">
    <property type="entry name" value="NF-X1 finger and helicase protein, putative"/>
    <property type="match status" value="1"/>
</dbReference>
<organism evidence="14 15">
    <name type="scientific">Botrytis paeoniae</name>
    <dbReference type="NCBI Taxonomy" id="278948"/>
    <lineage>
        <taxon>Eukaryota</taxon>
        <taxon>Fungi</taxon>
        <taxon>Dikarya</taxon>
        <taxon>Ascomycota</taxon>
        <taxon>Pezizomycotina</taxon>
        <taxon>Leotiomycetes</taxon>
        <taxon>Helotiales</taxon>
        <taxon>Sclerotiniaceae</taxon>
        <taxon>Botrytis</taxon>
    </lineage>
</organism>
<dbReference type="Pfam" id="PF13087">
    <property type="entry name" value="AAA_12"/>
    <property type="match status" value="1"/>
</dbReference>
<dbReference type="GO" id="GO:0002376">
    <property type="term" value="P:immune system process"/>
    <property type="evidence" value="ECO:0007669"/>
    <property type="project" value="UniProtKB-KW"/>
</dbReference>
<evidence type="ECO:0000256" key="2">
    <source>
        <dbReference type="ARBA" id="ARBA00022490"/>
    </source>
</evidence>
<feature type="region of interest" description="Disordered" evidence="11">
    <location>
        <begin position="1"/>
        <end position="61"/>
    </location>
</feature>
<keyword evidence="8" id="KW-0391">Immunity</keyword>
<dbReference type="InterPro" id="IPR027417">
    <property type="entry name" value="P-loop_NTPase"/>
</dbReference>